<comment type="similarity">
    <text evidence="1">Belongs to the LysR transcriptional regulatory family.</text>
</comment>
<keyword evidence="2" id="KW-0805">Transcription regulation</keyword>
<dbReference type="InterPro" id="IPR036388">
    <property type="entry name" value="WH-like_DNA-bd_sf"/>
</dbReference>
<dbReference type="InterPro" id="IPR036390">
    <property type="entry name" value="WH_DNA-bd_sf"/>
</dbReference>
<organism evidence="6 7">
    <name type="scientific">Roseibium polysiphoniae</name>
    <dbReference type="NCBI Taxonomy" id="2571221"/>
    <lineage>
        <taxon>Bacteria</taxon>
        <taxon>Pseudomonadati</taxon>
        <taxon>Pseudomonadota</taxon>
        <taxon>Alphaproteobacteria</taxon>
        <taxon>Hyphomicrobiales</taxon>
        <taxon>Stappiaceae</taxon>
        <taxon>Roseibium</taxon>
    </lineage>
</organism>
<evidence type="ECO:0000256" key="4">
    <source>
        <dbReference type="ARBA" id="ARBA00023163"/>
    </source>
</evidence>
<proteinExistence type="inferred from homology"/>
<feature type="domain" description="HTH lysR-type" evidence="5">
    <location>
        <begin position="6"/>
        <end position="63"/>
    </location>
</feature>
<dbReference type="InterPro" id="IPR058163">
    <property type="entry name" value="LysR-type_TF_proteobact-type"/>
</dbReference>
<dbReference type="SUPFAM" id="SSF53850">
    <property type="entry name" value="Periplasmic binding protein-like II"/>
    <property type="match status" value="1"/>
</dbReference>
<evidence type="ECO:0000313" key="7">
    <source>
        <dbReference type="Proteomes" id="UP000705379"/>
    </source>
</evidence>
<dbReference type="PANTHER" id="PTHR30537">
    <property type="entry name" value="HTH-TYPE TRANSCRIPTIONAL REGULATOR"/>
    <property type="match status" value="1"/>
</dbReference>
<keyword evidence="4" id="KW-0804">Transcription</keyword>
<dbReference type="CDD" id="cd08432">
    <property type="entry name" value="PBP2_GcdR_TrpI_HvrB_AmpR_like"/>
    <property type="match status" value="1"/>
</dbReference>
<name>A0A944CAU2_9HYPH</name>
<dbReference type="EMBL" id="QTKU01000001">
    <property type="protein sequence ID" value="MBS8259860.1"/>
    <property type="molecule type" value="Genomic_DNA"/>
</dbReference>
<accession>A0A944CAU2</accession>
<keyword evidence="3" id="KW-0238">DNA-binding</keyword>
<evidence type="ECO:0000256" key="2">
    <source>
        <dbReference type="ARBA" id="ARBA00023015"/>
    </source>
</evidence>
<dbReference type="PROSITE" id="PS50931">
    <property type="entry name" value="HTH_LYSR"/>
    <property type="match status" value="1"/>
</dbReference>
<evidence type="ECO:0000256" key="3">
    <source>
        <dbReference type="ARBA" id="ARBA00023125"/>
    </source>
</evidence>
<dbReference type="InterPro" id="IPR000847">
    <property type="entry name" value="LysR_HTH_N"/>
</dbReference>
<dbReference type="GO" id="GO:0003677">
    <property type="term" value="F:DNA binding"/>
    <property type="evidence" value="ECO:0007669"/>
    <property type="project" value="UniProtKB-KW"/>
</dbReference>
<dbReference type="GO" id="GO:0003700">
    <property type="term" value="F:DNA-binding transcription factor activity"/>
    <property type="evidence" value="ECO:0007669"/>
    <property type="project" value="InterPro"/>
</dbReference>
<dbReference type="SUPFAM" id="SSF46785">
    <property type="entry name" value="Winged helix' DNA-binding domain"/>
    <property type="match status" value="1"/>
</dbReference>
<dbReference type="AlphaFoldDB" id="A0A944CAU2"/>
<dbReference type="Pfam" id="PF00126">
    <property type="entry name" value="HTH_1"/>
    <property type="match status" value="1"/>
</dbReference>
<dbReference type="FunFam" id="1.10.10.10:FF:000001">
    <property type="entry name" value="LysR family transcriptional regulator"/>
    <property type="match status" value="1"/>
</dbReference>
<dbReference type="PANTHER" id="PTHR30537:SF5">
    <property type="entry name" value="HTH-TYPE TRANSCRIPTIONAL ACTIVATOR TTDR-RELATED"/>
    <property type="match status" value="1"/>
</dbReference>
<dbReference type="Pfam" id="PF03466">
    <property type="entry name" value="LysR_substrate"/>
    <property type="match status" value="1"/>
</dbReference>
<sequence length="317" mass="33992">MKGSLPPLRLLSAFAAIARSGSIQVAAAELNVTQPAISQAVKQLEEHIGVRLLDRSRRPARPTAAGQTLASAISEGLGRIEDAVDYVRRAELQGAHAVTVACSVGVATYWLMSRLAAFYQANPDLTVNVITTQQGAPELSEGIDLAVRYGHGRWSDGIVTKLFEEEVEPQCAPALRARFEGPVPLDDVSLLHVRTPEVSWMGWGDYLRRAASKAGGPPPQTAASGRGQTFTNYVQATQAALEGHGVMLGWHSITGALVNSGQLVSAGHPKVRPSDAFFLVSRAKRGARPAEVFADWLISSHGQERRMKKGFADPVDD</sequence>
<dbReference type="PRINTS" id="PR00039">
    <property type="entry name" value="HTHLYSR"/>
</dbReference>
<dbReference type="RefSeq" id="WP_213215439.1">
    <property type="nucleotide sequence ID" value="NZ_QTKU01000001.1"/>
</dbReference>
<dbReference type="Gene3D" id="3.40.190.10">
    <property type="entry name" value="Periplasmic binding protein-like II"/>
    <property type="match status" value="2"/>
</dbReference>
<evidence type="ECO:0000313" key="6">
    <source>
        <dbReference type="EMBL" id="MBS8259860.1"/>
    </source>
</evidence>
<evidence type="ECO:0000259" key="5">
    <source>
        <dbReference type="PROSITE" id="PS50931"/>
    </source>
</evidence>
<evidence type="ECO:0000256" key="1">
    <source>
        <dbReference type="ARBA" id="ARBA00009437"/>
    </source>
</evidence>
<reference evidence="6" key="2">
    <citation type="journal article" date="2021" name="Microorganisms">
        <title>Bacterial Dimethylsulfoniopropionate Biosynthesis in the East China Sea.</title>
        <authorList>
            <person name="Liu J."/>
            <person name="Zhang Y."/>
            <person name="Liu J."/>
            <person name="Zhong H."/>
            <person name="Williams B.T."/>
            <person name="Zheng Y."/>
            <person name="Curson A.R.J."/>
            <person name="Sun C."/>
            <person name="Sun H."/>
            <person name="Song D."/>
            <person name="Wagner Mackenzie B."/>
            <person name="Bermejo Martinez A."/>
            <person name="Todd J.D."/>
            <person name="Zhang X.H."/>
        </authorList>
    </citation>
    <scope>NUCLEOTIDE SEQUENCE</scope>
    <source>
        <strain evidence="6">AESS21</strain>
    </source>
</reference>
<dbReference type="InterPro" id="IPR005119">
    <property type="entry name" value="LysR_subst-bd"/>
</dbReference>
<dbReference type="Gene3D" id="1.10.10.10">
    <property type="entry name" value="Winged helix-like DNA-binding domain superfamily/Winged helix DNA-binding domain"/>
    <property type="match status" value="1"/>
</dbReference>
<protein>
    <submittedName>
        <fullName evidence="6">LysR family transcriptional regulator</fullName>
    </submittedName>
</protein>
<dbReference type="Proteomes" id="UP000705379">
    <property type="component" value="Unassembled WGS sequence"/>
</dbReference>
<comment type="caution">
    <text evidence="6">The sequence shown here is derived from an EMBL/GenBank/DDBJ whole genome shotgun (WGS) entry which is preliminary data.</text>
</comment>
<gene>
    <name evidence="6" type="ORF">DYI23_06480</name>
</gene>
<reference evidence="6" key="1">
    <citation type="submission" date="2018-08" db="EMBL/GenBank/DDBJ databases">
        <authorList>
            <person name="Jin W."/>
            <person name="Wang H."/>
            <person name="Yang Y."/>
            <person name="Li M."/>
            <person name="Liu J."/>
        </authorList>
    </citation>
    <scope>NUCLEOTIDE SEQUENCE</scope>
    <source>
        <strain evidence="6">AESS21</strain>
    </source>
</reference>